<name>A0A9W9SNF7_9EURO</name>
<organism evidence="1 2">
    <name type="scientific">Penicillium cataractarum</name>
    <dbReference type="NCBI Taxonomy" id="2100454"/>
    <lineage>
        <taxon>Eukaryota</taxon>
        <taxon>Fungi</taxon>
        <taxon>Dikarya</taxon>
        <taxon>Ascomycota</taxon>
        <taxon>Pezizomycotina</taxon>
        <taxon>Eurotiomycetes</taxon>
        <taxon>Eurotiomycetidae</taxon>
        <taxon>Eurotiales</taxon>
        <taxon>Aspergillaceae</taxon>
        <taxon>Penicillium</taxon>
    </lineage>
</organism>
<dbReference type="OrthoDB" id="2549237at2759"/>
<sequence>MISEALQPKALLAHPQALALQFRTLLATDPSIENFNSINSHILDQVHTEAAHSSVFAIWISLICQDSPHITASALRDPSYGVRNAAIKVVRRKLFRASQWKEGGWDVLGGAKGIKDILDQLPMVQVRLLVKAIFGRCDVFSDRDLVSACVEEFLALVDNTDGWASRSLGPHVSFLSAYCGAERVEHLLRSQWRTYSEFLDHISRFHTPLLRQIGVGVLQMPHIVRHGILNRCRNSLLKSKATYDPVYYRENEFEMSPGLLFGMDLLMMMEKEAVQYNHHDLCSWVESILDQGIREKQPFDSILLILNQGLALLQASASARPKGSSGWLSQSLSQCVIQLWSISRFGQTGSLPKGVVATCKKRYRTKALAAHQESLEQCLIHRVLQNNDESFKVQENSQEVHQAMFNLLSLVSRKGKLEFLQLLCRHSPSLGFDLKAWPPSKEEEEYMPCWELRILNILPPDDSQFLFRRSLHIHHCDEFLLSSGNEGPSSKFPSWEAQCLLWATWESADSTGNGFVVTRKGMLQFIPSQTLIVLLITGSTW</sequence>
<gene>
    <name evidence="1" type="ORF">N7496_004151</name>
</gene>
<protein>
    <submittedName>
        <fullName evidence="1">Uncharacterized protein</fullName>
    </submittedName>
</protein>
<evidence type="ECO:0000313" key="1">
    <source>
        <dbReference type="EMBL" id="KAJ5381723.1"/>
    </source>
</evidence>
<reference evidence="1" key="1">
    <citation type="submission" date="2022-11" db="EMBL/GenBank/DDBJ databases">
        <authorList>
            <person name="Petersen C."/>
        </authorList>
    </citation>
    <scope>NUCLEOTIDE SEQUENCE</scope>
    <source>
        <strain evidence="1">IBT 29864</strain>
    </source>
</reference>
<dbReference type="AlphaFoldDB" id="A0A9W9SNF7"/>
<keyword evidence="2" id="KW-1185">Reference proteome</keyword>
<dbReference type="EMBL" id="JAPZBS010000002">
    <property type="protein sequence ID" value="KAJ5381723.1"/>
    <property type="molecule type" value="Genomic_DNA"/>
</dbReference>
<dbReference type="RefSeq" id="XP_056559294.1">
    <property type="nucleotide sequence ID" value="XM_056697082.1"/>
</dbReference>
<accession>A0A9W9SNF7</accession>
<comment type="caution">
    <text evidence="1">The sequence shown here is derived from an EMBL/GenBank/DDBJ whole genome shotgun (WGS) entry which is preliminary data.</text>
</comment>
<reference evidence="1" key="2">
    <citation type="journal article" date="2023" name="IMA Fungus">
        <title>Comparative genomic study of the Penicillium genus elucidates a diverse pangenome and 15 lateral gene transfer events.</title>
        <authorList>
            <person name="Petersen C."/>
            <person name="Sorensen T."/>
            <person name="Nielsen M.R."/>
            <person name="Sondergaard T.E."/>
            <person name="Sorensen J.L."/>
            <person name="Fitzpatrick D.A."/>
            <person name="Frisvad J.C."/>
            <person name="Nielsen K.L."/>
        </authorList>
    </citation>
    <scope>NUCLEOTIDE SEQUENCE</scope>
    <source>
        <strain evidence="1">IBT 29864</strain>
    </source>
</reference>
<dbReference type="GeneID" id="81436259"/>
<evidence type="ECO:0000313" key="2">
    <source>
        <dbReference type="Proteomes" id="UP001147782"/>
    </source>
</evidence>
<dbReference type="Proteomes" id="UP001147782">
    <property type="component" value="Unassembled WGS sequence"/>
</dbReference>
<proteinExistence type="predicted"/>